<dbReference type="EMBL" id="KF900757">
    <property type="protein sequence ID" value="AIF06015.1"/>
    <property type="molecule type" value="Genomic_DNA"/>
</dbReference>
<dbReference type="PANTHER" id="PTHR36216">
    <property type="entry name" value="TRANSCRIPTIONAL REGULATOR, TRMB"/>
    <property type="match status" value="1"/>
</dbReference>
<accession>A0A075GSR2</accession>
<dbReference type="Pfam" id="PF13412">
    <property type="entry name" value="HTH_24"/>
    <property type="match status" value="2"/>
</dbReference>
<dbReference type="InterPro" id="IPR036390">
    <property type="entry name" value="WH_DNA-bd_sf"/>
</dbReference>
<dbReference type="AlphaFoldDB" id="A0A075GSR2"/>
<dbReference type="InterPro" id="IPR036388">
    <property type="entry name" value="WH-like_DNA-bd_sf"/>
</dbReference>
<protein>
    <submittedName>
        <fullName evidence="1">Transcriptional regulator ArsR family</fullName>
    </submittedName>
</protein>
<dbReference type="SUPFAM" id="SSF46785">
    <property type="entry name" value="Winged helix' DNA-binding domain"/>
    <property type="match status" value="2"/>
</dbReference>
<evidence type="ECO:0000313" key="1">
    <source>
        <dbReference type="EMBL" id="AIF06015.1"/>
    </source>
</evidence>
<dbReference type="Gene3D" id="1.10.10.10">
    <property type="entry name" value="Winged helix-like DNA-binding domain superfamily/Winged helix DNA-binding domain"/>
    <property type="match status" value="2"/>
</dbReference>
<reference evidence="1" key="1">
    <citation type="journal article" date="2014" name="Genome Biol. Evol.">
        <title>Pangenome evidence for extensive interdomain horizontal transfer affecting lineage core and shell genes in uncultured planktonic thaumarchaeota and euryarchaeota.</title>
        <authorList>
            <person name="Deschamps P."/>
            <person name="Zivanovic Y."/>
            <person name="Moreira D."/>
            <person name="Rodriguez-Valera F."/>
            <person name="Lopez-Garcia P."/>
        </authorList>
    </citation>
    <scope>NUCLEOTIDE SEQUENCE</scope>
</reference>
<organism evidence="1">
    <name type="scientific">uncultured marine thaumarchaeote KM3_18_D11</name>
    <dbReference type="NCBI Taxonomy" id="1456075"/>
    <lineage>
        <taxon>Archaea</taxon>
        <taxon>Nitrososphaerota</taxon>
        <taxon>environmental samples</taxon>
    </lineage>
</organism>
<name>A0A075GSR2_9ARCH</name>
<sequence length="166" mass="19250">MESREELIISEIKKNPGIRFREVMEKINLSNGVLSYYVRKLENNGIIRTKRTTRVSRFFINDMTEEESKVVSRLRQTTPKAILVTLLENDRLEFQKIVSNVGKANSTVSFYLSKLVNDEIVSYKKVDLKKNYFVVEKKRIANLITEYHPDVVENASDNLADIMSSL</sequence>
<dbReference type="PANTHER" id="PTHR36216:SF1">
    <property type="entry name" value="HTH ARSR-TYPE DOMAIN-CONTAINING PROTEIN"/>
    <property type="match status" value="1"/>
</dbReference>
<proteinExistence type="predicted"/>